<name>A0A081NI86_9GAMM</name>
<keyword evidence="3" id="KW-1185">Reference proteome</keyword>
<dbReference type="RefSeq" id="WP_034835261.1">
    <property type="nucleotide sequence ID" value="NZ_JOKH01000002.1"/>
</dbReference>
<dbReference type="InterPro" id="IPR036291">
    <property type="entry name" value="NAD(P)-bd_dom_sf"/>
</dbReference>
<proteinExistence type="predicted"/>
<dbReference type="PANTHER" id="PTHR43658">
    <property type="entry name" value="SHORT-CHAIN DEHYDROGENASE/REDUCTASE"/>
    <property type="match status" value="1"/>
</dbReference>
<gene>
    <name evidence="2" type="ORF">GZ78_11425</name>
</gene>
<dbReference type="Proteomes" id="UP000028073">
    <property type="component" value="Unassembled WGS sequence"/>
</dbReference>
<accession>A0A081NI86</accession>
<evidence type="ECO:0008006" key="4">
    <source>
        <dbReference type="Google" id="ProtNLM"/>
    </source>
</evidence>
<sequence>MQVKGLTAVVTGGATGLGKATVKAFLEAGANVAILDINDEAGLELAQRYGQKAIFQHADVTDEKSIDAALDEAQKVFGCVNVVVNAGCPSLAAANDENESFKKLSSRYHKILETNLMGTFNILQVAAKKMKCNQRNSSGESGVIINTACVAESEGKIGQDACRASKDAVARMGLPLAKEFDAYGIRVNTIEPASGDSIRLGLNGMAEIIPASKRTTSPKAFAEKALSVVEDSYLNAKTISLN</sequence>
<dbReference type="eggNOG" id="COG1028">
    <property type="taxonomic scope" value="Bacteria"/>
</dbReference>
<evidence type="ECO:0000256" key="1">
    <source>
        <dbReference type="ARBA" id="ARBA00023002"/>
    </source>
</evidence>
<dbReference type="Gene3D" id="3.40.50.720">
    <property type="entry name" value="NAD(P)-binding Rossmann-like Domain"/>
    <property type="match status" value="1"/>
</dbReference>
<evidence type="ECO:0000313" key="2">
    <source>
        <dbReference type="EMBL" id="KEQ18159.1"/>
    </source>
</evidence>
<organism evidence="2 3">
    <name type="scientific">Endozoicomonas numazuensis</name>
    <dbReference type="NCBI Taxonomy" id="1137799"/>
    <lineage>
        <taxon>Bacteria</taxon>
        <taxon>Pseudomonadati</taxon>
        <taxon>Pseudomonadota</taxon>
        <taxon>Gammaproteobacteria</taxon>
        <taxon>Oceanospirillales</taxon>
        <taxon>Endozoicomonadaceae</taxon>
        <taxon>Endozoicomonas</taxon>
    </lineage>
</organism>
<dbReference type="Pfam" id="PF00106">
    <property type="entry name" value="adh_short"/>
    <property type="match status" value="1"/>
</dbReference>
<reference evidence="2 3" key="1">
    <citation type="submission" date="2014-06" db="EMBL/GenBank/DDBJ databases">
        <title>Whole Genome Sequences of Three Symbiotic Endozoicomonas Bacteria.</title>
        <authorList>
            <person name="Neave M.J."/>
            <person name="Apprill A."/>
            <person name="Voolstra C.R."/>
        </authorList>
    </citation>
    <scope>NUCLEOTIDE SEQUENCE [LARGE SCALE GENOMIC DNA]</scope>
    <source>
        <strain evidence="2 3">DSM 25634</strain>
    </source>
</reference>
<dbReference type="SUPFAM" id="SSF51735">
    <property type="entry name" value="NAD(P)-binding Rossmann-fold domains"/>
    <property type="match status" value="1"/>
</dbReference>
<dbReference type="PANTHER" id="PTHR43658:SF8">
    <property type="entry name" value="17-BETA-HYDROXYSTEROID DEHYDROGENASE 14-RELATED"/>
    <property type="match status" value="1"/>
</dbReference>
<dbReference type="GO" id="GO:0016491">
    <property type="term" value="F:oxidoreductase activity"/>
    <property type="evidence" value="ECO:0007669"/>
    <property type="project" value="UniProtKB-KW"/>
</dbReference>
<dbReference type="STRING" id="1137799.GZ78_11425"/>
<dbReference type="PRINTS" id="PR00081">
    <property type="entry name" value="GDHRDH"/>
</dbReference>
<dbReference type="InterPro" id="IPR002347">
    <property type="entry name" value="SDR_fam"/>
</dbReference>
<evidence type="ECO:0000313" key="3">
    <source>
        <dbReference type="Proteomes" id="UP000028073"/>
    </source>
</evidence>
<keyword evidence="1" id="KW-0560">Oxidoreductase</keyword>
<dbReference type="AlphaFoldDB" id="A0A081NI86"/>
<comment type="caution">
    <text evidence="2">The sequence shown here is derived from an EMBL/GenBank/DDBJ whole genome shotgun (WGS) entry which is preliminary data.</text>
</comment>
<protein>
    <recommendedName>
        <fullName evidence="4">3-hydroxyacyl-CoA dehydrogenase</fullName>
    </recommendedName>
</protein>
<dbReference type="EMBL" id="JOKH01000002">
    <property type="protein sequence ID" value="KEQ18159.1"/>
    <property type="molecule type" value="Genomic_DNA"/>
</dbReference>
<dbReference type="OrthoDB" id="9794138at2"/>